<gene>
    <name evidence="1" type="ORF">QYF61_027215</name>
</gene>
<accession>A0AAN7NN35</accession>
<evidence type="ECO:0000313" key="2">
    <source>
        <dbReference type="Proteomes" id="UP001333110"/>
    </source>
</evidence>
<dbReference type="Proteomes" id="UP001333110">
    <property type="component" value="Unassembled WGS sequence"/>
</dbReference>
<keyword evidence="2" id="KW-1185">Reference proteome</keyword>
<organism evidence="1 2">
    <name type="scientific">Mycteria americana</name>
    <name type="common">Wood stork</name>
    <dbReference type="NCBI Taxonomy" id="33587"/>
    <lineage>
        <taxon>Eukaryota</taxon>
        <taxon>Metazoa</taxon>
        <taxon>Chordata</taxon>
        <taxon>Craniata</taxon>
        <taxon>Vertebrata</taxon>
        <taxon>Euteleostomi</taxon>
        <taxon>Archelosauria</taxon>
        <taxon>Archosauria</taxon>
        <taxon>Dinosauria</taxon>
        <taxon>Saurischia</taxon>
        <taxon>Theropoda</taxon>
        <taxon>Coelurosauria</taxon>
        <taxon>Aves</taxon>
        <taxon>Neognathae</taxon>
        <taxon>Neoaves</taxon>
        <taxon>Aequornithes</taxon>
        <taxon>Ciconiiformes</taxon>
        <taxon>Ciconiidae</taxon>
        <taxon>Mycteria</taxon>
    </lineage>
</organism>
<reference evidence="1 2" key="1">
    <citation type="journal article" date="2023" name="J. Hered.">
        <title>Chromosome-level genome of the wood stork (Mycteria americana) provides insight into avian chromosome evolution.</title>
        <authorList>
            <person name="Flamio R. Jr."/>
            <person name="Ramstad K.M."/>
        </authorList>
    </citation>
    <scope>NUCLEOTIDE SEQUENCE [LARGE SCALE GENOMIC DNA]</scope>
    <source>
        <strain evidence="1">JAX WOST 10</strain>
    </source>
</reference>
<comment type="caution">
    <text evidence="1">The sequence shown here is derived from an EMBL/GenBank/DDBJ whole genome shotgun (WGS) entry which is preliminary data.</text>
</comment>
<protein>
    <submittedName>
        <fullName evidence="1">Uncharacterized protein</fullName>
    </submittedName>
</protein>
<dbReference type="EMBL" id="JAUNZN010000002">
    <property type="protein sequence ID" value="KAK4828539.1"/>
    <property type="molecule type" value="Genomic_DNA"/>
</dbReference>
<name>A0AAN7NN35_MYCAM</name>
<proteinExistence type="predicted"/>
<dbReference type="AlphaFoldDB" id="A0AAN7NN35"/>
<sequence>MTPCTHQYRLEADWLESIFTEKDLAVLVDNKLNIPKELHCQKTEGVGLSLYSALVRPYLECSDQFGAFQYKKDMDLLSSARPQKDEGSVGISGGETLEEVAQRVCGVSILGNIQQPTGHSPGQSALPDPALSKAQGLFLNSDLILPDAAQALQKAASPLPVLLLFSVRDESEANSRPSKRCGGGPRIQYELKIQYNVADFLSRHYGTAKNSQGLDKKNKSLLYNIINQTLLQEGQAKQPQLPQPLLLRLVLQTLQQLRCPSLDTLQHLNVFLVVGGPKLNTVFELVSFAFSNRS</sequence>
<evidence type="ECO:0000313" key="1">
    <source>
        <dbReference type="EMBL" id="KAK4828539.1"/>
    </source>
</evidence>